<sequence>MFYFRHINTPLYPRNNKKRPIITTTNQKILIINLNISFFILLFKVNDDRLQS</sequence>
<accession>A0A8S5QEM1</accession>
<proteinExistence type="predicted"/>
<feature type="transmembrane region" description="Helical" evidence="1">
    <location>
        <begin position="21"/>
        <end position="43"/>
    </location>
</feature>
<name>A0A8S5QEM1_9CAUD</name>
<keyword evidence="1" id="KW-0812">Transmembrane</keyword>
<keyword evidence="1" id="KW-1133">Transmembrane helix</keyword>
<evidence type="ECO:0000313" key="2">
    <source>
        <dbReference type="EMBL" id="DAE16972.1"/>
    </source>
</evidence>
<reference evidence="2" key="1">
    <citation type="journal article" date="2021" name="Proc. Natl. Acad. Sci. U.S.A.">
        <title>A Catalog of Tens of Thousands of Viruses from Human Metagenomes Reveals Hidden Associations with Chronic Diseases.</title>
        <authorList>
            <person name="Tisza M.J."/>
            <person name="Buck C.B."/>
        </authorList>
    </citation>
    <scope>NUCLEOTIDE SEQUENCE</scope>
    <source>
        <strain evidence="2">CtHhH6</strain>
    </source>
</reference>
<protein>
    <submittedName>
        <fullName evidence="2">Uncharacterized protein</fullName>
    </submittedName>
</protein>
<evidence type="ECO:0000256" key="1">
    <source>
        <dbReference type="SAM" id="Phobius"/>
    </source>
</evidence>
<keyword evidence="1" id="KW-0472">Membrane</keyword>
<dbReference type="EMBL" id="BK015633">
    <property type="protein sequence ID" value="DAE16972.1"/>
    <property type="molecule type" value="Genomic_DNA"/>
</dbReference>
<organism evidence="2">
    <name type="scientific">Siphoviridae sp. ctHhH6</name>
    <dbReference type="NCBI Taxonomy" id="2825422"/>
    <lineage>
        <taxon>Viruses</taxon>
        <taxon>Duplodnaviria</taxon>
        <taxon>Heunggongvirae</taxon>
        <taxon>Uroviricota</taxon>
        <taxon>Caudoviricetes</taxon>
    </lineage>
</organism>